<name>A0A0U1NKW6_9RHOB</name>
<dbReference type="Pfam" id="PF07103">
    <property type="entry name" value="DUF1365"/>
    <property type="match status" value="1"/>
</dbReference>
<protein>
    <recommendedName>
        <fullName evidence="3">Cyclopropane-fatty-acyl-phospholipid synthase</fullName>
    </recommendedName>
</protein>
<sequence>MKTVDHIEARTYHGRKGSVKNAFSYSVDYVLLDAEADVRAPWPFKRNRPGMVALHDVDHGGLPKAGTGAAWVRDVLRTHGLPNDGRIELLAQPKVLGHLFNAVSFWLCYDATGALRVVIAEVANTFGDRHSYLCHHDDHRAISAKDTLHATKMMHVSPFQPLEGGYAFNYDITDEKISIRIDYTETADPSGGGLIATLTGKRQPLTTRSMLRMLVRRPLGSRRVLTLVHWQAVKLWFKGAKFRSQPEPPEIEISR</sequence>
<dbReference type="EMBL" id="CVQV01000005">
    <property type="protein sequence ID" value="CRK75355.1"/>
    <property type="molecule type" value="Genomic_DNA"/>
</dbReference>
<gene>
    <name evidence="1" type="ORF">NIG5292_01399</name>
</gene>
<accession>A0A0U1NKW6</accession>
<dbReference type="Proteomes" id="UP000048949">
    <property type="component" value="Unassembled WGS sequence"/>
</dbReference>
<keyword evidence="2" id="KW-1185">Reference proteome</keyword>
<proteinExistence type="predicted"/>
<evidence type="ECO:0000313" key="1">
    <source>
        <dbReference type="EMBL" id="CRK75355.1"/>
    </source>
</evidence>
<dbReference type="AlphaFoldDB" id="A0A0U1NKW6"/>
<dbReference type="PANTHER" id="PTHR33973">
    <property type="entry name" value="OS07G0153300 PROTEIN"/>
    <property type="match status" value="1"/>
</dbReference>
<dbReference type="InterPro" id="IPR010775">
    <property type="entry name" value="DUF1365"/>
</dbReference>
<evidence type="ECO:0008006" key="3">
    <source>
        <dbReference type="Google" id="ProtNLM"/>
    </source>
</evidence>
<evidence type="ECO:0000313" key="2">
    <source>
        <dbReference type="Proteomes" id="UP000048949"/>
    </source>
</evidence>
<reference evidence="1 2" key="1">
    <citation type="submission" date="2015-04" db="EMBL/GenBank/DDBJ databases">
        <authorList>
            <person name="Syromyatnikov M.Y."/>
            <person name="Popov V.N."/>
        </authorList>
    </citation>
    <scope>NUCLEOTIDE SEQUENCE [LARGE SCALE GENOMIC DNA]</scope>
    <source>
        <strain evidence="1 2">CECT 5292</strain>
    </source>
</reference>
<dbReference type="STRING" id="282199.GCA_001049735_01398"/>
<dbReference type="PANTHER" id="PTHR33973:SF4">
    <property type="entry name" value="OS07G0153300 PROTEIN"/>
    <property type="match status" value="1"/>
</dbReference>
<organism evidence="1 2">
    <name type="scientific">Nereida ignava</name>
    <dbReference type="NCBI Taxonomy" id="282199"/>
    <lineage>
        <taxon>Bacteria</taxon>
        <taxon>Pseudomonadati</taxon>
        <taxon>Pseudomonadota</taxon>
        <taxon>Alphaproteobacteria</taxon>
        <taxon>Rhodobacterales</taxon>
        <taxon>Roseobacteraceae</taxon>
        <taxon>Nereida</taxon>
    </lineage>
</organism>